<keyword evidence="2" id="KW-1185">Reference proteome</keyword>
<keyword evidence="1" id="KW-0240">DNA-directed RNA polymerase</keyword>
<dbReference type="EMBL" id="CM043015">
    <property type="protein sequence ID" value="KAI4469687.1"/>
    <property type="molecule type" value="Genomic_DNA"/>
</dbReference>
<gene>
    <name evidence="1" type="ORF">MML48_1g19578</name>
</gene>
<reference evidence="1" key="1">
    <citation type="submission" date="2022-04" db="EMBL/GenBank/DDBJ databases">
        <title>Chromosome-scale genome assembly of Holotrichia oblita Faldermann.</title>
        <authorList>
            <person name="Rongchong L."/>
        </authorList>
    </citation>
    <scope>NUCLEOTIDE SEQUENCE</scope>
    <source>
        <strain evidence="1">81SQS9</strain>
    </source>
</reference>
<comment type="caution">
    <text evidence="1">The sequence shown here is derived from an EMBL/GenBank/DDBJ whole genome shotgun (WGS) entry which is preliminary data.</text>
</comment>
<sequence length="480" mass="55558">MALQNASTREGYKVVVDYQGAVNFNFFIVENNRSNPTANNVQIERMNIEPVAGPSNSIYTGDFRSELNSNQELTADHVNEILFDSDCSVNDKDYIPDVLSASTSDEDEQCHNKTIDDVLPSCQQRTRWKKSIPSQWKKNKIKKQKLDTKAPKRVDCSKCRFKCMQNLSEESRIGICKTYWQCDYKRQKDFILNNVESHVPERRRERVNNETRPRLDSKEYFFSVNSNKIRVCKDFFLKTLCICKEVVDYAFANKGELGMFTGEDNRGKKEPYNKTPAADIDKVKQHIESFPVMESHYVRKSTQRKYLDCKLNITKMHSLYLELCEKDKSKPVSILTYRRIFCNNYNLSFFVPRKDQCQLCVQYNSSSTDKKQELEDKYRAHITRKEDCNAAKAKDKERSAKESNFVCCTFDLECVLQIPSNDVNAIAAKKKDLLKLCKTEVIPEEYHPWYKALPSSKAVKDQIPAPAASDSTSEDSEIKD</sequence>
<evidence type="ECO:0000313" key="2">
    <source>
        <dbReference type="Proteomes" id="UP001056778"/>
    </source>
</evidence>
<keyword evidence="1" id="KW-0804">Transcription</keyword>
<protein>
    <submittedName>
        <fullName evidence="1">Dna-directed rna polymerases i ii and iii subunit rpabc2</fullName>
    </submittedName>
</protein>
<evidence type="ECO:0000313" key="1">
    <source>
        <dbReference type="EMBL" id="KAI4469687.1"/>
    </source>
</evidence>
<dbReference type="Proteomes" id="UP001056778">
    <property type="component" value="Chromosome 1"/>
</dbReference>
<organism evidence="1 2">
    <name type="scientific">Holotrichia oblita</name>
    <name type="common">Chafer beetle</name>
    <dbReference type="NCBI Taxonomy" id="644536"/>
    <lineage>
        <taxon>Eukaryota</taxon>
        <taxon>Metazoa</taxon>
        <taxon>Ecdysozoa</taxon>
        <taxon>Arthropoda</taxon>
        <taxon>Hexapoda</taxon>
        <taxon>Insecta</taxon>
        <taxon>Pterygota</taxon>
        <taxon>Neoptera</taxon>
        <taxon>Endopterygota</taxon>
        <taxon>Coleoptera</taxon>
        <taxon>Polyphaga</taxon>
        <taxon>Scarabaeiformia</taxon>
        <taxon>Scarabaeidae</taxon>
        <taxon>Melolonthinae</taxon>
        <taxon>Holotrichia</taxon>
    </lineage>
</organism>
<name>A0ACB9TS43_HOLOL</name>
<proteinExistence type="predicted"/>
<accession>A0ACB9TS43</accession>